<name>A0A1G1V5B1_9BACT</name>
<reference evidence="2 3" key="1">
    <citation type="journal article" date="2016" name="Nat. Commun.">
        <title>Thousands of microbial genomes shed light on interconnected biogeochemical processes in an aquifer system.</title>
        <authorList>
            <person name="Anantharaman K."/>
            <person name="Brown C.T."/>
            <person name="Hug L.A."/>
            <person name="Sharon I."/>
            <person name="Castelle C.J."/>
            <person name="Probst A.J."/>
            <person name="Thomas B.C."/>
            <person name="Singh A."/>
            <person name="Wilkins M.J."/>
            <person name="Karaoz U."/>
            <person name="Brodie E.L."/>
            <person name="Williams K.H."/>
            <person name="Hubbard S.S."/>
            <person name="Banfield J.F."/>
        </authorList>
    </citation>
    <scope>NUCLEOTIDE SEQUENCE [LARGE SCALE GENOMIC DNA]</scope>
</reference>
<evidence type="ECO:0000313" key="2">
    <source>
        <dbReference type="EMBL" id="OGY10567.1"/>
    </source>
</evidence>
<feature type="transmembrane region" description="Helical" evidence="1">
    <location>
        <begin position="45"/>
        <end position="67"/>
    </location>
</feature>
<comment type="caution">
    <text evidence="2">The sequence shown here is derived from an EMBL/GenBank/DDBJ whole genome shotgun (WGS) entry which is preliminary data.</text>
</comment>
<feature type="transmembrane region" description="Helical" evidence="1">
    <location>
        <begin position="74"/>
        <end position="93"/>
    </location>
</feature>
<sequence>MQVWQQNFLLFFIGYSLLCFILGFYNSRKKNYLGVCHLFYPLGAYVWADAVIFGLFWAMITVVVYYLKNWYLFLTFYFVFQTIRTFGESIYWFNQQFSTVNRNPGKRQWPHFFFKDEYTTWFVYQIMWQCVCAVCTIFAIYFSYMWLGGYSR</sequence>
<dbReference type="AlphaFoldDB" id="A0A1G1V5B1"/>
<feature type="transmembrane region" description="Helical" evidence="1">
    <location>
        <begin position="126"/>
        <end position="147"/>
    </location>
</feature>
<keyword evidence="1" id="KW-0812">Transmembrane</keyword>
<dbReference type="Proteomes" id="UP000178319">
    <property type="component" value="Unassembled WGS sequence"/>
</dbReference>
<proteinExistence type="predicted"/>
<organism evidence="2 3">
    <name type="scientific">Candidatus Blackburnbacteria bacterium RIFCSPHIGHO2_02_FULL_44_20</name>
    <dbReference type="NCBI Taxonomy" id="1797516"/>
    <lineage>
        <taxon>Bacteria</taxon>
        <taxon>Candidatus Blackburniibacteriota</taxon>
    </lineage>
</organism>
<dbReference type="EMBL" id="MHBZ01000033">
    <property type="protein sequence ID" value="OGY10567.1"/>
    <property type="molecule type" value="Genomic_DNA"/>
</dbReference>
<keyword evidence="1" id="KW-0472">Membrane</keyword>
<evidence type="ECO:0000313" key="3">
    <source>
        <dbReference type="Proteomes" id="UP000178319"/>
    </source>
</evidence>
<keyword evidence="1" id="KW-1133">Transmembrane helix</keyword>
<dbReference type="STRING" id="1797516.A3D26_00545"/>
<evidence type="ECO:0000256" key="1">
    <source>
        <dbReference type="SAM" id="Phobius"/>
    </source>
</evidence>
<gene>
    <name evidence="2" type="ORF">A3D26_00545</name>
</gene>
<protein>
    <submittedName>
        <fullName evidence="2">Uncharacterized protein</fullName>
    </submittedName>
</protein>
<accession>A0A1G1V5B1</accession>
<feature type="transmembrane region" description="Helical" evidence="1">
    <location>
        <begin position="7"/>
        <end position="25"/>
    </location>
</feature>